<protein>
    <recommendedName>
        <fullName evidence="13">Cytochrome P450</fullName>
    </recommendedName>
</protein>
<keyword evidence="10" id="KW-0472">Membrane</keyword>
<evidence type="ECO:0000256" key="6">
    <source>
        <dbReference type="ARBA" id="ARBA00022989"/>
    </source>
</evidence>
<comment type="caution">
    <text evidence="11">The sequence shown here is derived from an EMBL/GenBank/DDBJ whole genome shotgun (WGS) entry which is preliminary data.</text>
</comment>
<accession>A0AAV0NX93</accession>
<reference evidence="11" key="1">
    <citation type="submission" date="2022-08" db="EMBL/GenBank/DDBJ databases">
        <authorList>
            <person name="Gutierrez-Valencia J."/>
        </authorList>
    </citation>
    <scope>NUCLEOTIDE SEQUENCE</scope>
</reference>
<dbReference type="GO" id="GO:0020037">
    <property type="term" value="F:heme binding"/>
    <property type="evidence" value="ECO:0007669"/>
    <property type="project" value="InterPro"/>
</dbReference>
<dbReference type="Proteomes" id="UP001154282">
    <property type="component" value="Unassembled WGS sequence"/>
</dbReference>
<dbReference type="GO" id="GO:0005506">
    <property type="term" value="F:iron ion binding"/>
    <property type="evidence" value="ECO:0007669"/>
    <property type="project" value="InterPro"/>
</dbReference>
<evidence type="ECO:0000256" key="5">
    <source>
        <dbReference type="ARBA" id="ARBA00022723"/>
    </source>
</evidence>
<proteinExistence type="inferred from homology"/>
<evidence type="ECO:0000256" key="10">
    <source>
        <dbReference type="ARBA" id="ARBA00023136"/>
    </source>
</evidence>
<evidence type="ECO:0000256" key="4">
    <source>
        <dbReference type="ARBA" id="ARBA00022692"/>
    </source>
</evidence>
<comment type="subcellular location">
    <subcellularLocation>
        <location evidence="1">Membrane</location>
        <topology evidence="1">Single-pass membrane protein</topology>
    </subcellularLocation>
</comment>
<evidence type="ECO:0000256" key="7">
    <source>
        <dbReference type="ARBA" id="ARBA00023002"/>
    </source>
</evidence>
<dbReference type="AlphaFoldDB" id="A0AAV0NX93"/>
<keyword evidence="8" id="KW-0408">Iron</keyword>
<evidence type="ECO:0000256" key="3">
    <source>
        <dbReference type="ARBA" id="ARBA00022617"/>
    </source>
</evidence>
<keyword evidence="5" id="KW-0479">Metal-binding</keyword>
<dbReference type="SUPFAM" id="SSF48264">
    <property type="entry name" value="Cytochrome P450"/>
    <property type="match status" value="1"/>
</dbReference>
<keyword evidence="9" id="KW-0503">Monooxygenase</keyword>
<organism evidence="11 12">
    <name type="scientific">Linum tenue</name>
    <dbReference type="NCBI Taxonomy" id="586396"/>
    <lineage>
        <taxon>Eukaryota</taxon>
        <taxon>Viridiplantae</taxon>
        <taxon>Streptophyta</taxon>
        <taxon>Embryophyta</taxon>
        <taxon>Tracheophyta</taxon>
        <taxon>Spermatophyta</taxon>
        <taxon>Magnoliopsida</taxon>
        <taxon>eudicotyledons</taxon>
        <taxon>Gunneridae</taxon>
        <taxon>Pentapetalae</taxon>
        <taxon>rosids</taxon>
        <taxon>fabids</taxon>
        <taxon>Malpighiales</taxon>
        <taxon>Linaceae</taxon>
        <taxon>Linum</taxon>
    </lineage>
</organism>
<evidence type="ECO:0000256" key="2">
    <source>
        <dbReference type="ARBA" id="ARBA00010617"/>
    </source>
</evidence>
<keyword evidence="6" id="KW-1133">Transmembrane helix</keyword>
<dbReference type="GO" id="GO:0004497">
    <property type="term" value="F:monooxygenase activity"/>
    <property type="evidence" value="ECO:0007669"/>
    <property type="project" value="UniProtKB-KW"/>
</dbReference>
<name>A0AAV0NX93_9ROSI</name>
<dbReference type="PANTHER" id="PTHR24282:SF211">
    <property type="entry name" value="CYTOCHROME P450-RELATED"/>
    <property type="match status" value="1"/>
</dbReference>
<keyword evidence="4" id="KW-0812">Transmembrane</keyword>
<evidence type="ECO:0008006" key="13">
    <source>
        <dbReference type="Google" id="ProtNLM"/>
    </source>
</evidence>
<sequence length="66" mass="7775">MLERWKEKEGAEVEIYEELRTLTSEVISRTAFGSSFEEGKQIFGMLHKMMALAETNMYTIRLPFIR</sequence>
<keyword evidence="3" id="KW-0349">Heme</keyword>
<evidence type="ECO:0000256" key="9">
    <source>
        <dbReference type="ARBA" id="ARBA00023033"/>
    </source>
</evidence>
<keyword evidence="12" id="KW-1185">Reference proteome</keyword>
<keyword evidence="7" id="KW-0560">Oxidoreductase</keyword>
<dbReference type="GO" id="GO:0016020">
    <property type="term" value="C:membrane"/>
    <property type="evidence" value="ECO:0007669"/>
    <property type="project" value="UniProtKB-SubCell"/>
</dbReference>
<comment type="similarity">
    <text evidence="2">Belongs to the cytochrome P450 family.</text>
</comment>
<evidence type="ECO:0000256" key="8">
    <source>
        <dbReference type="ARBA" id="ARBA00023004"/>
    </source>
</evidence>
<dbReference type="PANTHER" id="PTHR24282">
    <property type="entry name" value="CYTOCHROME P450 FAMILY MEMBER"/>
    <property type="match status" value="1"/>
</dbReference>
<evidence type="ECO:0000256" key="1">
    <source>
        <dbReference type="ARBA" id="ARBA00004167"/>
    </source>
</evidence>
<dbReference type="InterPro" id="IPR036396">
    <property type="entry name" value="Cyt_P450_sf"/>
</dbReference>
<evidence type="ECO:0000313" key="11">
    <source>
        <dbReference type="EMBL" id="CAI0463233.1"/>
    </source>
</evidence>
<evidence type="ECO:0000313" key="12">
    <source>
        <dbReference type="Proteomes" id="UP001154282"/>
    </source>
</evidence>
<dbReference type="Gene3D" id="1.20.120.990">
    <property type="entry name" value="Glycosyltransferase family 88, C-terminal domain"/>
    <property type="match status" value="1"/>
</dbReference>
<dbReference type="EMBL" id="CAMGYJ010000008">
    <property type="protein sequence ID" value="CAI0463233.1"/>
    <property type="molecule type" value="Genomic_DNA"/>
</dbReference>
<gene>
    <name evidence="11" type="ORF">LITE_LOCUS35692</name>
</gene>
<dbReference type="GO" id="GO:0016705">
    <property type="term" value="F:oxidoreductase activity, acting on paired donors, with incorporation or reduction of molecular oxygen"/>
    <property type="evidence" value="ECO:0007669"/>
    <property type="project" value="InterPro"/>
</dbReference>
<dbReference type="InterPro" id="IPR050665">
    <property type="entry name" value="Cytochrome_P450_Monooxygen"/>
</dbReference>